<evidence type="ECO:0000313" key="1">
    <source>
        <dbReference type="EMBL" id="ADL25084.1"/>
    </source>
</evidence>
<dbReference type="HOGENOM" id="CLU_986081_0_0_0"/>
<protein>
    <submittedName>
        <fullName evidence="1">Uncharacterized protein</fullName>
    </submittedName>
</protein>
<accession>D9S9J4</accession>
<dbReference type="KEGG" id="fsc:FSU_1141"/>
<organism evidence="1 2">
    <name type="scientific">Fibrobacter succinogenes (strain ATCC 19169 / S85)</name>
    <dbReference type="NCBI Taxonomy" id="59374"/>
    <lineage>
        <taxon>Bacteria</taxon>
        <taxon>Pseudomonadati</taxon>
        <taxon>Fibrobacterota</taxon>
        <taxon>Fibrobacteria</taxon>
        <taxon>Fibrobacterales</taxon>
        <taxon>Fibrobacteraceae</taxon>
        <taxon>Fibrobacter</taxon>
    </lineage>
</organism>
<dbReference type="EMBL" id="CP002158">
    <property type="protein sequence ID" value="ADL25084.1"/>
    <property type="molecule type" value="Genomic_DNA"/>
</dbReference>
<sequence length="282" mass="33429">MLVMKKSPFIWNNVHFVGELSLDWENPKVCRYMPFSRVCEMLKNRQIAFVSPELWEDPFEKRFYDVKVVKNKEGKPKESVALPNMACLCFTSSSSENAEAFWSRSKTSDEPYIRVVFDLYELLDALNSFADKHSARIYFAAAKYEFEHEIKNVHKKRNFTEDKLERSYVSLMSLKRKAFSYEQELRLFIVWDKNSKKIKDFDKNKVVFVSYKKSFNNLIKRMTFDPRLDSFEDDENSEKDKKAESKYEKELKQVLEDAKLNIDPDFSGLYSGCKCREIELSK</sequence>
<dbReference type="Proteomes" id="UP000000517">
    <property type="component" value="Chromosome"/>
</dbReference>
<gene>
    <name evidence="1" type="ordered locus">FSU_1141</name>
</gene>
<reference evidence="2" key="1">
    <citation type="submission" date="2010-08" db="EMBL/GenBank/DDBJ databases">
        <title>Complete sequence of Fibrobacter succinogenes subsp. succinogenes S85.</title>
        <authorList>
            <person name="Durkin A.S."/>
            <person name="Nelson K.E."/>
            <person name="Morrison M."/>
            <person name="Forsberg C.W."/>
            <person name="Wilson D.B."/>
            <person name="Russell J.B."/>
            <person name="Cann I.K.O."/>
            <person name="Mackie R.I."/>
            <person name="White B.A."/>
        </authorList>
    </citation>
    <scope>NUCLEOTIDE SEQUENCE [LARGE SCALE GENOMIC DNA]</scope>
    <source>
        <strain evidence="2">ATCC 19169 / S85</strain>
    </source>
</reference>
<proteinExistence type="predicted"/>
<evidence type="ECO:0000313" key="2">
    <source>
        <dbReference type="Proteomes" id="UP000000517"/>
    </source>
</evidence>
<name>D9S9J4_FIBSS</name>
<dbReference type="STRING" id="59374.FSU_1141"/>
<dbReference type="AlphaFoldDB" id="D9S9J4"/>